<name>A0A1I8BGQ7_MELHA</name>
<keyword evidence="1" id="KW-0472">Membrane</keyword>
<evidence type="ECO:0000313" key="2">
    <source>
        <dbReference type="Proteomes" id="UP000095281"/>
    </source>
</evidence>
<protein>
    <submittedName>
        <fullName evidence="3">G_PROTEIN_RECEP_F1_2 domain-containing protein</fullName>
    </submittedName>
</protein>
<evidence type="ECO:0000313" key="3">
    <source>
        <dbReference type="WBParaSite" id="MhA1_Contig2338.frz3.gene2"/>
    </source>
</evidence>
<keyword evidence="1" id="KW-0812">Transmembrane</keyword>
<dbReference type="WBParaSite" id="MhA1_Contig2338.frz3.gene2">
    <property type="protein sequence ID" value="MhA1_Contig2338.frz3.gene2"/>
    <property type="gene ID" value="MhA1_Contig2338.frz3.gene2"/>
</dbReference>
<accession>A0A1I8BGQ7</accession>
<reference evidence="3" key="1">
    <citation type="submission" date="2016-11" db="UniProtKB">
        <authorList>
            <consortium name="WormBaseParasite"/>
        </authorList>
    </citation>
    <scope>IDENTIFICATION</scope>
</reference>
<dbReference type="Proteomes" id="UP000095281">
    <property type="component" value="Unplaced"/>
</dbReference>
<dbReference type="AlphaFoldDB" id="A0A1I8BGQ7"/>
<keyword evidence="2" id="KW-1185">Reference proteome</keyword>
<proteinExistence type="predicted"/>
<evidence type="ECO:0000256" key="1">
    <source>
        <dbReference type="SAM" id="Phobius"/>
    </source>
</evidence>
<feature type="transmembrane region" description="Helical" evidence="1">
    <location>
        <begin position="12"/>
        <end position="31"/>
    </location>
</feature>
<keyword evidence="1" id="KW-1133">Transmembrane helix</keyword>
<feature type="transmembrane region" description="Helical" evidence="1">
    <location>
        <begin position="52"/>
        <end position="75"/>
    </location>
</feature>
<organism evidence="2 3">
    <name type="scientific">Meloidogyne hapla</name>
    <name type="common">Root-knot nematode worm</name>
    <dbReference type="NCBI Taxonomy" id="6305"/>
    <lineage>
        <taxon>Eukaryota</taxon>
        <taxon>Metazoa</taxon>
        <taxon>Ecdysozoa</taxon>
        <taxon>Nematoda</taxon>
        <taxon>Chromadorea</taxon>
        <taxon>Rhabditida</taxon>
        <taxon>Tylenchina</taxon>
        <taxon>Tylenchomorpha</taxon>
        <taxon>Tylenchoidea</taxon>
        <taxon>Meloidogynidae</taxon>
        <taxon>Meloidogyninae</taxon>
        <taxon>Meloidogyne</taxon>
    </lineage>
</organism>
<sequence length="77" mass="8645">MGINFLTYSHTVIIFFIPIFAASGIGPMLVFTGLDRLLCVIFPTFSQQARRCIYFTLLSAICPIYCAMISCWLSLVL</sequence>